<evidence type="ECO:0000256" key="1">
    <source>
        <dbReference type="ARBA" id="ARBA00010617"/>
    </source>
</evidence>
<evidence type="ECO:0008006" key="12">
    <source>
        <dbReference type="Google" id="ProtNLM"/>
    </source>
</evidence>
<sequence>MPPTTTTTEFRLGSAPGGLPEIGHAMEFQKRPLEFITSLAPYGDLVQFRLGPTPVYLVRHTELIQEMLRNTQTFDKGGEIFEKSRAFFGNGLASSKDETHRRQRPLVQPSMHVRRIAEYVEVMCDEAVNVTGTWAEGESFDVTPAMQALTTGVTARTMFSTGGGPDAIAEVQHCLPTILRGVYTRMTAPEEMIEQLPAAEKEEFDDALTRLHGLVDKIIEDYRSAGADRGDAMSMMLSARNEDGEGLTDQEIHDNVMNLFSGGVETTASSLAWTFHLLAEHPEVERRMHEELDEVLDGRAPTNDDLNRLQFTRRVFTETLRMYPPVWLVSRTTPDEAELGGHTIPAESTLMYSPYVVHRNPEVFDDPDTFDPDRWLPERMRTHPRGAMIPFGAGRRKCLADNFAMTEGVLALAIIGSRWRLRHAPGTTVTTHVAATLGPGPLPMTPEARRSGVDPASTG</sequence>
<reference evidence="10 11" key="1">
    <citation type="submission" date="2017-08" db="EMBL/GenBank/DDBJ databases">
        <title>The complete genome sequence of Nocardiopsis gilva YIM 90087.</title>
        <authorList>
            <person name="Yin M."/>
            <person name="Tang S."/>
        </authorList>
    </citation>
    <scope>NUCLEOTIDE SEQUENCE [LARGE SCALE GENOMIC DNA]</scope>
    <source>
        <strain evidence="10 11">YIM 90087</strain>
    </source>
</reference>
<dbReference type="PANTHER" id="PTHR24291">
    <property type="entry name" value="CYTOCHROME P450 FAMILY 4"/>
    <property type="match status" value="1"/>
</dbReference>
<dbReference type="OrthoDB" id="3217230at2"/>
<dbReference type="RefSeq" id="WP_094932623.1">
    <property type="nucleotide sequence ID" value="NZ_CP022753.1"/>
</dbReference>
<keyword evidence="3 7" id="KW-0479">Metal-binding</keyword>
<evidence type="ECO:0000256" key="2">
    <source>
        <dbReference type="ARBA" id="ARBA00022617"/>
    </source>
</evidence>
<dbReference type="Gene3D" id="1.10.630.10">
    <property type="entry name" value="Cytochrome P450"/>
    <property type="match status" value="1"/>
</dbReference>
<dbReference type="InterPro" id="IPR050196">
    <property type="entry name" value="Cytochrome_P450_Monoox"/>
</dbReference>
<evidence type="ECO:0000313" key="11">
    <source>
        <dbReference type="Proteomes" id="UP000215005"/>
    </source>
</evidence>
<keyword evidence="4 8" id="KW-0560">Oxidoreductase</keyword>
<evidence type="ECO:0000256" key="4">
    <source>
        <dbReference type="ARBA" id="ARBA00023002"/>
    </source>
</evidence>
<dbReference type="InterPro" id="IPR036396">
    <property type="entry name" value="Cyt_P450_sf"/>
</dbReference>
<name>A0A223S9R7_9ACTN</name>
<comment type="cofactor">
    <cofactor evidence="7">
        <name>heme</name>
        <dbReference type="ChEBI" id="CHEBI:30413"/>
    </cofactor>
</comment>
<dbReference type="InterPro" id="IPR002401">
    <property type="entry name" value="Cyt_P450_E_grp-I"/>
</dbReference>
<dbReference type="CDD" id="cd11049">
    <property type="entry name" value="CYP170A1-like"/>
    <property type="match status" value="1"/>
</dbReference>
<comment type="similarity">
    <text evidence="1 8">Belongs to the cytochrome P450 family.</text>
</comment>
<dbReference type="KEGG" id="ngv:CDO52_20565"/>
<evidence type="ECO:0000256" key="3">
    <source>
        <dbReference type="ARBA" id="ARBA00022723"/>
    </source>
</evidence>
<dbReference type="InterPro" id="IPR001128">
    <property type="entry name" value="Cyt_P450"/>
</dbReference>
<keyword evidence="11" id="KW-1185">Reference proteome</keyword>
<feature type="binding site" description="axial binding residue" evidence="7">
    <location>
        <position position="398"/>
    </location>
    <ligand>
        <name>heme</name>
        <dbReference type="ChEBI" id="CHEBI:30413"/>
    </ligand>
    <ligandPart>
        <name>Fe</name>
        <dbReference type="ChEBI" id="CHEBI:18248"/>
    </ligandPart>
</feature>
<keyword evidence="5 7" id="KW-0408">Iron</keyword>
<dbReference type="GO" id="GO:0004497">
    <property type="term" value="F:monooxygenase activity"/>
    <property type="evidence" value="ECO:0007669"/>
    <property type="project" value="UniProtKB-KW"/>
</dbReference>
<dbReference type="PRINTS" id="PR00463">
    <property type="entry name" value="EP450I"/>
</dbReference>
<dbReference type="InterPro" id="IPR017972">
    <property type="entry name" value="Cyt_P450_CS"/>
</dbReference>
<keyword evidence="6 8" id="KW-0503">Monooxygenase</keyword>
<accession>A0A223S9R7</accession>
<dbReference type="GO" id="GO:0016705">
    <property type="term" value="F:oxidoreductase activity, acting on paired donors, with incorporation or reduction of molecular oxygen"/>
    <property type="evidence" value="ECO:0007669"/>
    <property type="project" value="InterPro"/>
</dbReference>
<dbReference type="PANTHER" id="PTHR24291:SF50">
    <property type="entry name" value="BIFUNCTIONAL ALBAFLAVENONE MONOOXYGENASE_TERPENE SYNTHASE"/>
    <property type="match status" value="1"/>
</dbReference>
<organism evidence="10 11">
    <name type="scientific">Nocardiopsis gilva YIM 90087</name>
    <dbReference type="NCBI Taxonomy" id="1235441"/>
    <lineage>
        <taxon>Bacteria</taxon>
        <taxon>Bacillati</taxon>
        <taxon>Actinomycetota</taxon>
        <taxon>Actinomycetes</taxon>
        <taxon>Streptosporangiales</taxon>
        <taxon>Nocardiopsidaceae</taxon>
        <taxon>Nocardiopsis</taxon>
    </lineage>
</organism>
<protein>
    <recommendedName>
        <fullName evidence="12">Cytochrome P450</fullName>
    </recommendedName>
</protein>
<evidence type="ECO:0000256" key="6">
    <source>
        <dbReference type="ARBA" id="ARBA00023033"/>
    </source>
</evidence>
<keyword evidence="2 7" id="KW-0349">Heme</keyword>
<evidence type="ECO:0000256" key="7">
    <source>
        <dbReference type="PIRSR" id="PIRSR602401-1"/>
    </source>
</evidence>
<dbReference type="Pfam" id="PF00067">
    <property type="entry name" value="p450"/>
    <property type="match status" value="1"/>
</dbReference>
<dbReference type="SUPFAM" id="SSF48264">
    <property type="entry name" value="Cytochrome P450"/>
    <property type="match status" value="1"/>
</dbReference>
<dbReference type="GO" id="GO:0020037">
    <property type="term" value="F:heme binding"/>
    <property type="evidence" value="ECO:0007669"/>
    <property type="project" value="InterPro"/>
</dbReference>
<gene>
    <name evidence="10" type="ORF">CDO52_20565</name>
</gene>
<dbReference type="AlphaFoldDB" id="A0A223S9R7"/>
<evidence type="ECO:0000256" key="8">
    <source>
        <dbReference type="RuleBase" id="RU000461"/>
    </source>
</evidence>
<proteinExistence type="inferred from homology"/>
<dbReference type="PRINTS" id="PR00385">
    <property type="entry name" value="P450"/>
</dbReference>
<evidence type="ECO:0000256" key="9">
    <source>
        <dbReference type="SAM" id="MobiDB-lite"/>
    </source>
</evidence>
<evidence type="ECO:0000313" key="10">
    <source>
        <dbReference type="EMBL" id="ASU84867.1"/>
    </source>
</evidence>
<dbReference type="GO" id="GO:0005506">
    <property type="term" value="F:iron ion binding"/>
    <property type="evidence" value="ECO:0007669"/>
    <property type="project" value="InterPro"/>
</dbReference>
<feature type="region of interest" description="Disordered" evidence="9">
    <location>
        <begin position="437"/>
        <end position="459"/>
    </location>
</feature>
<dbReference type="EMBL" id="CP022753">
    <property type="protein sequence ID" value="ASU84867.1"/>
    <property type="molecule type" value="Genomic_DNA"/>
</dbReference>
<dbReference type="PROSITE" id="PS00086">
    <property type="entry name" value="CYTOCHROME_P450"/>
    <property type="match status" value="1"/>
</dbReference>
<evidence type="ECO:0000256" key="5">
    <source>
        <dbReference type="ARBA" id="ARBA00023004"/>
    </source>
</evidence>
<dbReference type="Proteomes" id="UP000215005">
    <property type="component" value="Chromosome"/>
</dbReference>